<evidence type="ECO:0000313" key="1">
    <source>
        <dbReference type="EMBL" id="MBA0803587.1"/>
    </source>
</evidence>
<comment type="caution">
    <text evidence="1">The sequence shown here is derived from an EMBL/GenBank/DDBJ whole genome shotgun (WGS) entry which is preliminary data.</text>
</comment>
<protein>
    <submittedName>
        <fullName evidence="1">Uncharacterized protein</fullName>
    </submittedName>
</protein>
<evidence type="ECO:0000313" key="2">
    <source>
        <dbReference type="Proteomes" id="UP000593560"/>
    </source>
</evidence>
<proteinExistence type="predicted"/>
<gene>
    <name evidence="1" type="ORF">Gohar_013781</name>
</gene>
<accession>A0A7J9H163</accession>
<sequence>KNRGDGPRDDVDRATKKVIIRRRRWLLVREVMTMASGEGSDDDIEFQE</sequence>
<dbReference type="AlphaFoldDB" id="A0A7J9H163"/>
<organism evidence="1 2">
    <name type="scientific">Gossypium harknessii</name>
    <dbReference type="NCBI Taxonomy" id="34285"/>
    <lineage>
        <taxon>Eukaryota</taxon>
        <taxon>Viridiplantae</taxon>
        <taxon>Streptophyta</taxon>
        <taxon>Embryophyta</taxon>
        <taxon>Tracheophyta</taxon>
        <taxon>Spermatophyta</taxon>
        <taxon>Magnoliopsida</taxon>
        <taxon>eudicotyledons</taxon>
        <taxon>Gunneridae</taxon>
        <taxon>Pentapetalae</taxon>
        <taxon>rosids</taxon>
        <taxon>malvids</taxon>
        <taxon>Malvales</taxon>
        <taxon>Malvaceae</taxon>
        <taxon>Malvoideae</taxon>
        <taxon>Gossypium</taxon>
    </lineage>
</organism>
<feature type="non-terminal residue" evidence="1">
    <location>
        <position position="1"/>
    </location>
</feature>
<reference evidence="1 2" key="1">
    <citation type="journal article" date="2019" name="Genome Biol. Evol.">
        <title>Insights into the evolution of the New World diploid cottons (Gossypium, subgenus Houzingenia) based on genome sequencing.</title>
        <authorList>
            <person name="Grover C.E."/>
            <person name="Arick M.A. 2nd"/>
            <person name="Thrash A."/>
            <person name="Conover J.L."/>
            <person name="Sanders W.S."/>
            <person name="Peterson D.G."/>
            <person name="Frelichowski J.E."/>
            <person name="Scheffler J.A."/>
            <person name="Scheffler B.E."/>
            <person name="Wendel J.F."/>
        </authorList>
    </citation>
    <scope>NUCLEOTIDE SEQUENCE [LARGE SCALE GENOMIC DNA]</scope>
    <source>
        <strain evidence="1">0</strain>
        <tissue evidence="1">Leaf</tissue>
    </source>
</reference>
<keyword evidence="2" id="KW-1185">Reference proteome</keyword>
<dbReference type="EMBL" id="JABFAD010000007">
    <property type="protein sequence ID" value="MBA0803587.1"/>
    <property type="molecule type" value="Genomic_DNA"/>
</dbReference>
<name>A0A7J9H163_9ROSI</name>
<dbReference type="Proteomes" id="UP000593560">
    <property type="component" value="Unassembled WGS sequence"/>
</dbReference>